<dbReference type="AlphaFoldDB" id="A0ABD1XNM8"/>
<organism evidence="2 3">
    <name type="scientific">Riccia fluitans</name>
    <dbReference type="NCBI Taxonomy" id="41844"/>
    <lineage>
        <taxon>Eukaryota</taxon>
        <taxon>Viridiplantae</taxon>
        <taxon>Streptophyta</taxon>
        <taxon>Embryophyta</taxon>
        <taxon>Marchantiophyta</taxon>
        <taxon>Marchantiopsida</taxon>
        <taxon>Marchantiidae</taxon>
        <taxon>Marchantiales</taxon>
        <taxon>Ricciaceae</taxon>
        <taxon>Riccia</taxon>
    </lineage>
</organism>
<keyword evidence="3" id="KW-1185">Reference proteome</keyword>
<gene>
    <name evidence="2" type="ORF">R1flu_029109</name>
</gene>
<name>A0ABD1XNM8_9MARC</name>
<feature type="chain" id="PRO_5044860163" description="Secreted protein" evidence="1">
    <location>
        <begin position="20"/>
        <end position="91"/>
    </location>
</feature>
<evidence type="ECO:0000256" key="1">
    <source>
        <dbReference type="SAM" id="SignalP"/>
    </source>
</evidence>
<proteinExistence type="predicted"/>
<sequence>MVACLFAITMGHGAAVGSGILTTACVTSTAIYPDVRSTIGPSPIVARIGSSVASLAGLPILNDIDLNSNFLDRITGCQNVIGDSSSVISSS</sequence>
<dbReference type="Proteomes" id="UP001605036">
    <property type="component" value="Unassembled WGS sequence"/>
</dbReference>
<reference evidence="2 3" key="1">
    <citation type="submission" date="2024-09" db="EMBL/GenBank/DDBJ databases">
        <title>Chromosome-scale assembly of Riccia fluitans.</title>
        <authorList>
            <person name="Paukszto L."/>
            <person name="Sawicki J."/>
            <person name="Karawczyk K."/>
            <person name="Piernik-Szablinska J."/>
            <person name="Szczecinska M."/>
            <person name="Mazdziarz M."/>
        </authorList>
    </citation>
    <scope>NUCLEOTIDE SEQUENCE [LARGE SCALE GENOMIC DNA]</scope>
    <source>
        <strain evidence="2">Rf_01</strain>
        <tissue evidence="2">Aerial parts of the thallus</tissue>
    </source>
</reference>
<evidence type="ECO:0008006" key="4">
    <source>
        <dbReference type="Google" id="ProtNLM"/>
    </source>
</evidence>
<dbReference type="EMBL" id="JBHFFA010000008">
    <property type="protein sequence ID" value="KAL2610536.1"/>
    <property type="molecule type" value="Genomic_DNA"/>
</dbReference>
<keyword evidence="1" id="KW-0732">Signal</keyword>
<accession>A0ABD1XNM8</accession>
<protein>
    <recommendedName>
        <fullName evidence="4">Secreted protein</fullName>
    </recommendedName>
</protein>
<evidence type="ECO:0000313" key="2">
    <source>
        <dbReference type="EMBL" id="KAL2610536.1"/>
    </source>
</evidence>
<comment type="caution">
    <text evidence="2">The sequence shown here is derived from an EMBL/GenBank/DDBJ whole genome shotgun (WGS) entry which is preliminary data.</text>
</comment>
<feature type="signal peptide" evidence="1">
    <location>
        <begin position="1"/>
        <end position="19"/>
    </location>
</feature>
<evidence type="ECO:0000313" key="3">
    <source>
        <dbReference type="Proteomes" id="UP001605036"/>
    </source>
</evidence>